<dbReference type="RefSeq" id="WP_039463049.1">
    <property type="nucleotide sequence ID" value="NZ_JWLZ01000162.1"/>
</dbReference>
<sequence>MICLFIHFNPFFKWTTSLWFFLFAAITFSNSVFASGTNMIDLTRPSEHQLWQATNDNVMGGISQGQLTFDGQSSRFWGELSLANNGGFSSISRPLESLPADVDQVELVCIGDGRLYQLRLATWKNGNRITYKHDFSTLEGQRQKHVFELSDFQAVFRGRLIYGAPVLTARDVKQVGVLIADKQPGPFALNLIQLKFKTSQETE</sequence>
<feature type="domain" description="NADH:ubiquinone oxidoreductase intermediate-associated protein 30" evidence="3">
    <location>
        <begin position="41"/>
        <end position="190"/>
    </location>
</feature>
<keyword evidence="4" id="KW-0540">Nuclease</keyword>
<accession>A0A0B9G336</accession>
<evidence type="ECO:0000313" key="5">
    <source>
        <dbReference type="Proteomes" id="UP000031278"/>
    </source>
</evidence>
<feature type="chain" id="PRO_5002128623" evidence="2">
    <location>
        <begin position="35"/>
        <end position="203"/>
    </location>
</feature>
<dbReference type="EMBL" id="JWLZ01000162">
    <property type="protein sequence ID" value="KHT63069.1"/>
    <property type="molecule type" value="Genomic_DNA"/>
</dbReference>
<evidence type="ECO:0000313" key="4">
    <source>
        <dbReference type="EMBL" id="KHT63069.1"/>
    </source>
</evidence>
<keyword evidence="4" id="KW-0269">Exonuclease</keyword>
<comment type="similarity">
    <text evidence="1">Belongs to the CIA30 family.</text>
</comment>
<keyword evidence="2" id="KW-0732">Signal</keyword>
<proteinExistence type="inferred from homology"/>
<dbReference type="InterPro" id="IPR008979">
    <property type="entry name" value="Galactose-bd-like_sf"/>
</dbReference>
<dbReference type="Pfam" id="PF08547">
    <property type="entry name" value="CIA30"/>
    <property type="match status" value="1"/>
</dbReference>
<gene>
    <name evidence="4" type="ORF">RJ45_13825</name>
</gene>
<comment type="caution">
    <text evidence="4">The sequence shown here is derived from an EMBL/GenBank/DDBJ whole genome shotgun (WGS) entry which is preliminary data.</text>
</comment>
<protein>
    <submittedName>
        <fullName evidence="4">Exonuclease</fullName>
    </submittedName>
</protein>
<evidence type="ECO:0000259" key="3">
    <source>
        <dbReference type="Pfam" id="PF08547"/>
    </source>
</evidence>
<evidence type="ECO:0000256" key="1">
    <source>
        <dbReference type="ARBA" id="ARBA00007884"/>
    </source>
</evidence>
<organism evidence="4 5">
    <name type="scientific">Photobacterium gaetbulicola</name>
    <dbReference type="NCBI Taxonomy" id="1295392"/>
    <lineage>
        <taxon>Bacteria</taxon>
        <taxon>Pseudomonadati</taxon>
        <taxon>Pseudomonadota</taxon>
        <taxon>Gammaproteobacteria</taxon>
        <taxon>Vibrionales</taxon>
        <taxon>Vibrionaceae</taxon>
        <taxon>Photobacterium</taxon>
    </lineage>
</organism>
<dbReference type="PANTHER" id="PTHR13194:SF19">
    <property type="entry name" value="NAD(P)-BINDING ROSSMANN-FOLD SUPERFAMILY PROTEIN"/>
    <property type="match status" value="1"/>
</dbReference>
<dbReference type="InterPro" id="IPR039131">
    <property type="entry name" value="NDUFAF1"/>
</dbReference>
<dbReference type="GO" id="GO:0004527">
    <property type="term" value="F:exonuclease activity"/>
    <property type="evidence" value="ECO:0007669"/>
    <property type="project" value="UniProtKB-KW"/>
</dbReference>
<name>A0A0B9G336_9GAMM</name>
<dbReference type="SUPFAM" id="SSF49785">
    <property type="entry name" value="Galactose-binding domain-like"/>
    <property type="match status" value="1"/>
</dbReference>
<feature type="signal peptide" evidence="2">
    <location>
        <begin position="1"/>
        <end position="34"/>
    </location>
</feature>
<reference evidence="4 5" key="1">
    <citation type="submission" date="2014-12" db="EMBL/GenBank/DDBJ databases">
        <title>Genome sequencing of Photobacterium gaetbulicola AD005a.</title>
        <authorList>
            <person name="Adrian T.G.S."/>
            <person name="Chan K.G."/>
        </authorList>
    </citation>
    <scope>NUCLEOTIDE SEQUENCE [LARGE SCALE GENOMIC DNA]</scope>
    <source>
        <strain evidence="4 5">AD005a</strain>
    </source>
</reference>
<keyword evidence="4" id="KW-0378">Hydrolase</keyword>
<dbReference type="InterPro" id="IPR013857">
    <property type="entry name" value="NADH-UbQ_OxRdtase-assoc_prot30"/>
</dbReference>
<dbReference type="Proteomes" id="UP000031278">
    <property type="component" value="Unassembled WGS sequence"/>
</dbReference>
<evidence type="ECO:0000256" key="2">
    <source>
        <dbReference type="SAM" id="SignalP"/>
    </source>
</evidence>
<dbReference type="PANTHER" id="PTHR13194">
    <property type="entry name" value="COMPLEX I INTERMEDIATE-ASSOCIATED PROTEIN 30"/>
    <property type="match status" value="1"/>
</dbReference>
<dbReference type="AlphaFoldDB" id="A0A0B9G336"/>